<keyword evidence="4" id="KW-1185">Reference proteome</keyword>
<evidence type="ECO:0000313" key="3">
    <source>
        <dbReference type="EMBL" id="QJE71945.1"/>
    </source>
</evidence>
<dbReference type="PANTHER" id="PTHR42923">
    <property type="entry name" value="PROTOPORPHYRINOGEN OXIDASE"/>
    <property type="match status" value="1"/>
</dbReference>
<dbReference type="Gene3D" id="3.30.70.1990">
    <property type="match status" value="1"/>
</dbReference>
<dbReference type="PANTHER" id="PTHR42923:SF17">
    <property type="entry name" value="AMINE OXIDASE DOMAIN-CONTAINING PROTEIN"/>
    <property type="match status" value="1"/>
</dbReference>
<evidence type="ECO:0000259" key="2">
    <source>
        <dbReference type="Pfam" id="PF01593"/>
    </source>
</evidence>
<dbReference type="Gene3D" id="1.10.405.20">
    <property type="match status" value="1"/>
</dbReference>
<dbReference type="AlphaFoldDB" id="A0A858R3H3"/>
<organism evidence="3 4">
    <name type="scientific">Aerophototrophica crusticola</name>
    <dbReference type="NCBI Taxonomy" id="1709002"/>
    <lineage>
        <taxon>Bacteria</taxon>
        <taxon>Pseudomonadati</taxon>
        <taxon>Pseudomonadota</taxon>
        <taxon>Alphaproteobacteria</taxon>
        <taxon>Rhodospirillales</taxon>
        <taxon>Rhodospirillaceae</taxon>
        <taxon>Aerophototrophica</taxon>
    </lineage>
</organism>
<proteinExistence type="predicted"/>
<dbReference type="KEGG" id="acru:HHL28_01420"/>
<feature type="region of interest" description="Disordered" evidence="1">
    <location>
        <begin position="455"/>
        <end position="490"/>
    </location>
</feature>
<name>A0A858R3H3_9PROT</name>
<dbReference type="FunFam" id="1.10.405.20:FF:000001">
    <property type="entry name" value="Amine oxidase"/>
    <property type="match status" value="1"/>
</dbReference>
<evidence type="ECO:0000256" key="1">
    <source>
        <dbReference type="SAM" id="MobiDB-lite"/>
    </source>
</evidence>
<dbReference type="GO" id="GO:0016491">
    <property type="term" value="F:oxidoreductase activity"/>
    <property type="evidence" value="ECO:0007669"/>
    <property type="project" value="InterPro"/>
</dbReference>
<dbReference type="Gene3D" id="3.50.50.60">
    <property type="entry name" value="FAD/NAD(P)-binding domain"/>
    <property type="match status" value="1"/>
</dbReference>
<dbReference type="Pfam" id="PF01593">
    <property type="entry name" value="Amino_oxidase"/>
    <property type="match status" value="1"/>
</dbReference>
<dbReference type="EMBL" id="CP051775">
    <property type="protein sequence ID" value="QJE71945.1"/>
    <property type="molecule type" value="Genomic_DNA"/>
</dbReference>
<reference evidence="3" key="1">
    <citation type="submission" date="2020-04" db="EMBL/GenBank/DDBJ databases">
        <title>A desert anoxygenic phototrophic bacterium fixes CO2 using RubisCO under aerobic conditions.</title>
        <authorList>
            <person name="Tang K."/>
        </authorList>
    </citation>
    <scope>NUCLEOTIDE SEQUENCE [LARGE SCALE GENOMIC DNA]</scope>
    <source>
        <strain evidence="3">MIMtkB3</strain>
    </source>
</reference>
<dbReference type="Proteomes" id="UP000501891">
    <property type="component" value="Chromosome"/>
</dbReference>
<dbReference type="SUPFAM" id="SSF51905">
    <property type="entry name" value="FAD/NAD(P)-binding domain"/>
    <property type="match status" value="1"/>
</dbReference>
<accession>A0A858R3H3</accession>
<feature type="domain" description="Amine oxidase" evidence="2">
    <location>
        <begin position="10"/>
        <end position="268"/>
    </location>
</feature>
<evidence type="ECO:0000313" key="4">
    <source>
        <dbReference type="Proteomes" id="UP000501891"/>
    </source>
</evidence>
<dbReference type="InterPro" id="IPR036188">
    <property type="entry name" value="FAD/NAD-bd_sf"/>
</dbReference>
<sequence>MRIAVIGAGISGLSAAWLLDRQGHDVTVYEQNDYVGGHSNTVEAPGHDGRPVPVDTGFIVFNESTYPNLIALFDHLKVPTEASDMSFAVSLDRGRLEYSGSNLKGMFAQKRNLVSPTYHLMLRDIVRFYREAPKLLNDPSSVGMTLGEYLVRQNYGHRFIYDHLLPMGAAIWSCTIGEMLAFPALSFVRFFQNHGLLKIKNRPQWRTVRGGSRTYVKAILETLRGKVHKGRAISSLTRLPGGVHVQDAEGLSETFDHVIIGAHADQALAMLADAGEEEKRILGAFRYQANRAVLHRDPILMPKRPKAWSAWNYLANATRERQAKVSVTYWMNVLQNIDRRTPLFVTLNPIVEPAQTHKIREFIYDHPVFDKAAIEAQGEVGRIQGVRRTWFCGAYMGYGFHEDGLSAGLAVAEALGAQRPWTCTDASPAGRNARPRGRRSCRRRIEGVARPIPAMTVFPPRRRGPTVLDRGAAALSLKNCGPPPSRGKRE</sequence>
<feature type="compositionally biased region" description="Pro residues" evidence="1">
    <location>
        <begin position="481"/>
        <end position="490"/>
    </location>
</feature>
<dbReference type="PRINTS" id="PR00419">
    <property type="entry name" value="ADXRDTASE"/>
</dbReference>
<protein>
    <submittedName>
        <fullName evidence="3">FAD-dependent oxidoreductase</fullName>
    </submittedName>
</protein>
<dbReference type="InterPro" id="IPR050464">
    <property type="entry name" value="Zeta_carotene_desat/Oxidored"/>
</dbReference>
<gene>
    <name evidence="3" type="ORF">HHL28_01420</name>
</gene>
<dbReference type="InterPro" id="IPR002937">
    <property type="entry name" value="Amino_oxidase"/>
</dbReference>